<feature type="compositionally biased region" description="Polar residues" evidence="2">
    <location>
        <begin position="1"/>
        <end position="14"/>
    </location>
</feature>
<keyword evidence="1" id="KW-0175">Coiled coil</keyword>
<reference evidence="3" key="1">
    <citation type="submission" date="2014-05" db="EMBL/GenBank/DDBJ databases">
        <authorList>
            <person name="Chronopoulou M."/>
        </authorList>
    </citation>
    <scope>NUCLEOTIDE SEQUENCE</scope>
    <source>
        <tissue evidence="3">Whole organism</tissue>
    </source>
</reference>
<evidence type="ECO:0000256" key="1">
    <source>
        <dbReference type="ARBA" id="ARBA00023054"/>
    </source>
</evidence>
<feature type="region of interest" description="Disordered" evidence="2">
    <location>
        <begin position="1"/>
        <end position="20"/>
    </location>
</feature>
<dbReference type="AlphaFoldDB" id="A0A0K2TRW1"/>
<evidence type="ECO:0000256" key="2">
    <source>
        <dbReference type="SAM" id="MobiDB-lite"/>
    </source>
</evidence>
<sequence>MNRISAMSPSSFSKSGIHHRSEDEMKRIFLDRLLASRNNGIVSSGKSLEDEDEEDEEDEEEESYGQRAVAQKDRDLVLAAELGKALLEKNAEMIQQNEKMTEEYSLRLEVRLHILSWLCKNILPLIKYVGERVMEQ</sequence>
<evidence type="ECO:0000313" key="3">
    <source>
        <dbReference type="EMBL" id="CDW28784.1"/>
    </source>
</evidence>
<dbReference type="PANTHER" id="PTHR32123:SF13">
    <property type="entry name" value="BICAUDAL D-RELATED PROTEIN HOMOLOG"/>
    <property type="match status" value="1"/>
</dbReference>
<dbReference type="EMBL" id="HACA01011423">
    <property type="protein sequence ID" value="CDW28784.1"/>
    <property type="molecule type" value="Transcribed_RNA"/>
</dbReference>
<proteinExistence type="predicted"/>
<feature type="region of interest" description="Disordered" evidence="2">
    <location>
        <begin position="42"/>
        <end position="69"/>
    </location>
</feature>
<feature type="compositionally biased region" description="Acidic residues" evidence="2">
    <location>
        <begin position="49"/>
        <end position="63"/>
    </location>
</feature>
<dbReference type="OrthoDB" id="9451547at2759"/>
<organism evidence="3">
    <name type="scientific">Lepeophtheirus salmonis</name>
    <name type="common">Salmon louse</name>
    <name type="synonym">Caligus salmonis</name>
    <dbReference type="NCBI Taxonomy" id="72036"/>
    <lineage>
        <taxon>Eukaryota</taxon>
        <taxon>Metazoa</taxon>
        <taxon>Ecdysozoa</taxon>
        <taxon>Arthropoda</taxon>
        <taxon>Crustacea</taxon>
        <taxon>Multicrustacea</taxon>
        <taxon>Hexanauplia</taxon>
        <taxon>Copepoda</taxon>
        <taxon>Siphonostomatoida</taxon>
        <taxon>Caligidae</taxon>
        <taxon>Lepeophtheirus</taxon>
    </lineage>
</organism>
<name>A0A0K2TRW1_LEPSM</name>
<accession>A0A0K2TRW1</accession>
<protein>
    <submittedName>
        <fullName evidence="3">Uncharacterized protein</fullName>
    </submittedName>
</protein>
<dbReference type="PANTHER" id="PTHR32123">
    <property type="entry name" value="BICD FAMILY-LIKE CARGO ADAPTER"/>
    <property type="match status" value="1"/>
</dbReference>
<dbReference type="InterPro" id="IPR051149">
    <property type="entry name" value="Spindly/BICDR_Dynein_Adapter"/>
</dbReference>